<reference evidence="5 6" key="1">
    <citation type="submission" date="2016-10" db="EMBL/GenBank/DDBJ databases">
        <title>Complete genome sequences of three Cupriavidus strains isolated from various Malaysian environments.</title>
        <authorList>
            <person name="Abdullah A.A.-A."/>
            <person name="Shafie N.A.H."/>
            <person name="Lau N.S."/>
        </authorList>
    </citation>
    <scope>NUCLEOTIDE SEQUENCE [LARGE SCALE GENOMIC DNA]</scope>
    <source>
        <strain evidence="5 6">USMAA1020</strain>
    </source>
</reference>
<comment type="function">
    <text evidence="3">Ring cyclization and eight-electron oxidation of 3a-(2-amino-2-carboxyethyl)-4,5-dioxo-4,5,6,7,8,9-hexahydroquinoline-7,9-dicarboxylic-acid to PQQ.</text>
</comment>
<sequence>MSHSEPWSPAEFEARLRARQSGYHIHHPFHQRMAAGACTPEQIRGWVANRFYYQVRIPQKDAAILANCPERETRREWVVRILDHDGTPETPGGIEAWTRLGEAVGLSREQLWSQRLVLPGVRFAVDAYVNFARSAPWQEGVCSSLTEMFAPEIHQQRLSGWPEHYPWIEREGLAYFRSRIPLAQRDVDHGLRVTLSHFRTPALQLRALEILQFKLDVLWSMLDAIEKAYP</sequence>
<gene>
    <name evidence="3" type="primary">pqqC</name>
    <name evidence="5" type="ORF">BKK80_28135</name>
</gene>
<keyword evidence="2 3" id="KW-0560">Oxidoreductase</keyword>
<evidence type="ECO:0000313" key="6">
    <source>
        <dbReference type="Proteomes" id="UP000177515"/>
    </source>
</evidence>
<comment type="catalytic activity">
    <reaction evidence="3">
        <text>6-(2-amino-2-carboxyethyl)-7,8-dioxo-1,2,3,4,7,8-hexahydroquinoline-2,4-dicarboxylate + 3 O2 = pyrroloquinoline quinone + 2 H2O2 + 2 H2O + H(+)</text>
        <dbReference type="Rhea" id="RHEA:10692"/>
        <dbReference type="ChEBI" id="CHEBI:15377"/>
        <dbReference type="ChEBI" id="CHEBI:15378"/>
        <dbReference type="ChEBI" id="CHEBI:15379"/>
        <dbReference type="ChEBI" id="CHEBI:16240"/>
        <dbReference type="ChEBI" id="CHEBI:58442"/>
        <dbReference type="ChEBI" id="CHEBI:58778"/>
        <dbReference type="EC" id="1.3.3.11"/>
    </reaction>
</comment>
<protein>
    <recommendedName>
        <fullName evidence="3">Pyrroloquinoline-quinone synthase</fullName>
        <ecNumber evidence="3">1.3.3.11</ecNumber>
    </recommendedName>
    <alternativeName>
        <fullName evidence="3">Coenzyme PQQ synthesis protein C</fullName>
    </alternativeName>
    <alternativeName>
        <fullName evidence="3">Pyrroloquinoline quinone biosynthesis protein C</fullName>
    </alternativeName>
</protein>
<dbReference type="HAMAP" id="MF_00654">
    <property type="entry name" value="PQQ_syn_PqqC"/>
    <property type="match status" value="1"/>
</dbReference>
<dbReference type="PANTHER" id="PTHR40279:SF3">
    <property type="entry name" value="4-AMINOBENZOATE SYNTHASE"/>
    <property type="match status" value="1"/>
</dbReference>
<dbReference type="InterPro" id="IPR011845">
    <property type="entry name" value="PqqC"/>
</dbReference>
<dbReference type="InterPro" id="IPR039068">
    <property type="entry name" value="PqqC-like"/>
</dbReference>
<dbReference type="EMBL" id="CP017755">
    <property type="protein sequence ID" value="AOZ09600.1"/>
    <property type="molecule type" value="Genomic_DNA"/>
</dbReference>
<proteinExistence type="inferred from homology"/>
<dbReference type="Gene3D" id="1.20.910.10">
    <property type="entry name" value="Heme oxygenase-like"/>
    <property type="match status" value="1"/>
</dbReference>
<dbReference type="Pfam" id="PF03070">
    <property type="entry name" value="TENA_THI-4"/>
    <property type="match status" value="1"/>
</dbReference>
<evidence type="ECO:0000259" key="4">
    <source>
        <dbReference type="Pfam" id="PF03070"/>
    </source>
</evidence>
<dbReference type="RefSeq" id="WP_071019767.1">
    <property type="nucleotide sequence ID" value="NZ_CP017755.1"/>
</dbReference>
<dbReference type="EC" id="1.3.3.11" evidence="3"/>
<name>A0ABN4TVZ4_9BURK</name>
<comment type="similarity">
    <text evidence="3">Belongs to the PqqC family.</text>
</comment>
<accession>A0ABN4TVZ4</accession>
<keyword evidence="1 3" id="KW-0884">PQQ biosynthesis</keyword>
<feature type="domain" description="Thiaminase-2/PQQC" evidence="4">
    <location>
        <begin position="24"/>
        <end position="223"/>
    </location>
</feature>
<dbReference type="InterPro" id="IPR004305">
    <property type="entry name" value="Thiaminase-2/PQQC"/>
</dbReference>
<evidence type="ECO:0000256" key="1">
    <source>
        <dbReference type="ARBA" id="ARBA00022905"/>
    </source>
</evidence>
<evidence type="ECO:0000313" key="5">
    <source>
        <dbReference type="EMBL" id="AOZ09600.1"/>
    </source>
</evidence>
<keyword evidence="6" id="KW-1185">Reference proteome</keyword>
<dbReference type="InterPro" id="IPR016084">
    <property type="entry name" value="Haem_Oase-like_multi-hlx"/>
</dbReference>
<dbReference type="PANTHER" id="PTHR40279">
    <property type="entry name" value="PQQC-LIKE PROTEIN"/>
    <property type="match status" value="1"/>
</dbReference>
<organism evidence="5 6">
    <name type="scientific">Cupriavidus malaysiensis</name>
    <dbReference type="NCBI Taxonomy" id="367825"/>
    <lineage>
        <taxon>Bacteria</taxon>
        <taxon>Pseudomonadati</taxon>
        <taxon>Pseudomonadota</taxon>
        <taxon>Betaproteobacteria</taxon>
        <taxon>Burkholderiales</taxon>
        <taxon>Burkholderiaceae</taxon>
        <taxon>Cupriavidus</taxon>
    </lineage>
</organism>
<dbReference type="NCBIfam" id="TIGR02111">
    <property type="entry name" value="PQQ_syn_pqqC"/>
    <property type="match status" value="1"/>
</dbReference>
<dbReference type="Proteomes" id="UP000177515">
    <property type="component" value="Chromosome 2"/>
</dbReference>
<comment type="pathway">
    <text evidence="3">Cofactor biosynthesis; pyrroloquinoline quinone biosynthesis.</text>
</comment>
<evidence type="ECO:0000256" key="3">
    <source>
        <dbReference type="HAMAP-Rule" id="MF_00654"/>
    </source>
</evidence>
<dbReference type="SUPFAM" id="SSF48613">
    <property type="entry name" value="Heme oxygenase-like"/>
    <property type="match status" value="1"/>
</dbReference>
<evidence type="ECO:0000256" key="2">
    <source>
        <dbReference type="ARBA" id="ARBA00023002"/>
    </source>
</evidence>